<dbReference type="Pfam" id="PF21900">
    <property type="entry name" value="DUF6920"/>
    <property type="match status" value="1"/>
</dbReference>
<protein>
    <submittedName>
        <fullName evidence="1">DUF6920 family protein</fullName>
    </submittedName>
</protein>
<evidence type="ECO:0000313" key="1">
    <source>
        <dbReference type="EMBL" id="MFC1851526.1"/>
    </source>
</evidence>
<organism evidence="1 2">
    <name type="scientific">candidate division CSSED10-310 bacterium</name>
    <dbReference type="NCBI Taxonomy" id="2855610"/>
    <lineage>
        <taxon>Bacteria</taxon>
        <taxon>Bacteria division CSSED10-310</taxon>
    </lineage>
</organism>
<accession>A0ABV6YZ97</accession>
<name>A0ABV6YZ97_UNCC1</name>
<dbReference type="EMBL" id="JBHPBY010000197">
    <property type="protein sequence ID" value="MFC1851526.1"/>
    <property type="molecule type" value="Genomic_DNA"/>
</dbReference>
<comment type="caution">
    <text evidence="1">The sequence shown here is derived from an EMBL/GenBank/DDBJ whole genome shotgun (WGS) entry which is preliminary data.</text>
</comment>
<proteinExistence type="predicted"/>
<gene>
    <name evidence="1" type="ORF">ACFL27_15120</name>
</gene>
<keyword evidence="2" id="KW-1185">Reference proteome</keyword>
<sequence length="64" mass="7740">MIIKCIGRFRSINGKYELTPWTGRFKNYQEKKDIRIPLSAEVEWNLPQSDYSYWKATIVHIDYK</sequence>
<reference evidence="1 2" key="1">
    <citation type="submission" date="2024-09" db="EMBL/GenBank/DDBJ databases">
        <title>Laminarin stimulates single cell rates of sulfate reduction while oxygen inhibits transcriptomic activity in coastal marine sediment.</title>
        <authorList>
            <person name="Lindsay M."/>
            <person name="Orcutt B."/>
            <person name="Emerson D."/>
            <person name="Stepanauskas R."/>
            <person name="D'Angelo T."/>
        </authorList>
    </citation>
    <scope>NUCLEOTIDE SEQUENCE [LARGE SCALE GENOMIC DNA]</scope>
    <source>
        <strain evidence="1">SAG AM-311-K15</strain>
    </source>
</reference>
<dbReference type="InterPro" id="IPR054213">
    <property type="entry name" value="DUF6920"/>
</dbReference>
<evidence type="ECO:0000313" key="2">
    <source>
        <dbReference type="Proteomes" id="UP001594351"/>
    </source>
</evidence>
<dbReference type="Proteomes" id="UP001594351">
    <property type="component" value="Unassembled WGS sequence"/>
</dbReference>